<gene>
    <name evidence="2" type="ORF">BLEM_0168</name>
</gene>
<keyword evidence="1" id="KW-1133">Transmembrane helix</keyword>
<protein>
    <submittedName>
        <fullName evidence="2">Alcohol dehydrogenase</fullName>
    </submittedName>
</protein>
<sequence length="177" mass="18781">MFCYGGATLTGMTQSDIASENALLPWSHRQNAAVRIAVTLLAGAGSALIGTLAHRMGASSNIPYGLALAFAVMGLSAWCARARLDVSGLALHLIASSATAWGVALSTTSSNALIVIRFSAELPFFSEHAGNIWLYGLIAIQVAMALMPDRWFVVPPRTVIDRDAEHRDDAQPANDDQ</sequence>
<evidence type="ECO:0000256" key="1">
    <source>
        <dbReference type="SAM" id="Phobius"/>
    </source>
</evidence>
<reference evidence="2 3" key="1">
    <citation type="journal article" date="2017" name="BMC Genomics">
        <title>Comparative genomic and phylogenomic analyses of the Bifidobacteriaceae family.</title>
        <authorList>
            <person name="Lugli G.A."/>
            <person name="Milani C."/>
            <person name="Turroni F."/>
            <person name="Duranti S."/>
            <person name="Mancabelli L."/>
            <person name="Mangifesta M."/>
            <person name="Ferrario C."/>
            <person name="Modesto M."/>
            <person name="Mattarelli P."/>
            <person name="Jiri K."/>
            <person name="van Sinderen D."/>
            <person name="Ventura M."/>
        </authorList>
    </citation>
    <scope>NUCLEOTIDE SEQUENCE [LARGE SCALE GENOMIC DNA]</scope>
    <source>
        <strain evidence="2 3">DSM 28807</strain>
    </source>
</reference>
<keyword evidence="1" id="KW-0472">Membrane</keyword>
<dbReference type="STRING" id="1603886.GCA_001895165_01058"/>
<dbReference type="AlphaFoldDB" id="A0A261FWV8"/>
<keyword evidence="3" id="KW-1185">Reference proteome</keyword>
<dbReference type="Proteomes" id="UP000216352">
    <property type="component" value="Unassembled WGS sequence"/>
</dbReference>
<comment type="caution">
    <text evidence="2">The sequence shown here is derived from an EMBL/GenBank/DDBJ whole genome shotgun (WGS) entry which is preliminary data.</text>
</comment>
<proteinExistence type="predicted"/>
<evidence type="ECO:0000313" key="3">
    <source>
        <dbReference type="Proteomes" id="UP000216352"/>
    </source>
</evidence>
<keyword evidence="1" id="KW-0812">Transmembrane</keyword>
<organism evidence="2 3">
    <name type="scientific">Bifidobacterium lemurum</name>
    <dbReference type="NCBI Taxonomy" id="1603886"/>
    <lineage>
        <taxon>Bacteria</taxon>
        <taxon>Bacillati</taxon>
        <taxon>Actinomycetota</taxon>
        <taxon>Actinomycetes</taxon>
        <taxon>Bifidobacteriales</taxon>
        <taxon>Bifidobacteriaceae</taxon>
        <taxon>Bifidobacterium</taxon>
    </lineage>
</organism>
<feature type="transmembrane region" description="Helical" evidence="1">
    <location>
        <begin position="64"/>
        <end position="84"/>
    </location>
</feature>
<dbReference type="EMBL" id="MWWX01000001">
    <property type="protein sequence ID" value="OZG63465.1"/>
    <property type="molecule type" value="Genomic_DNA"/>
</dbReference>
<feature type="transmembrane region" description="Helical" evidence="1">
    <location>
        <begin position="32"/>
        <end position="52"/>
    </location>
</feature>
<feature type="transmembrane region" description="Helical" evidence="1">
    <location>
        <begin position="90"/>
        <end position="116"/>
    </location>
</feature>
<feature type="transmembrane region" description="Helical" evidence="1">
    <location>
        <begin position="128"/>
        <end position="147"/>
    </location>
</feature>
<accession>A0A261FWV8</accession>
<evidence type="ECO:0000313" key="2">
    <source>
        <dbReference type="EMBL" id="OZG63465.1"/>
    </source>
</evidence>
<name>A0A261FWV8_9BIFI</name>